<reference evidence="5" key="1">
    <citation type="submission" date="2020-08" db="EMBL/GenBank/DDBJ databases">
        <title>Genome public.</title>
        <authorList>
            <person name="Liu C."/>
            <person name="Sun Q."/>
        </authorList>
    </citation>
    <scope>NUCLEOTIDE SEQUENCE</scope>
    <source>
        <strain evidence="5">BX12</strain>
    </source>
</reference>
<dbReference type="PANTHER" id="PTHR42756">
    <property type="entry name" value="TRANSCRIPTIONAL REGULATOR, MARR"/>
    <property type="match status" value="1"/>
</dbReference>
<dbReference type="GO" id="GO:0003677">
    <property type="term" value="F:DNA binding"/>
    <property type="evidence" value="ECO:0007669"/>
    <property type="project" value="UniProtKB-KW"/>
</dbReference>
<dbReference type="GO" id="GO:0003700">
    <property type="term" value="F:DNA-binding transcription factor activity"/>
    <property type="evidence" value="ECO:0007669"/>
    <property type="project" value="InterPro"/>
</dbReference>
<dbReference type="EMBL" id="JACRYT010000006">
    <property type="protein sequence ID" value="MBC6679781.1"/>
    <property type="molecule type" value="Genomic_DNA"/>
</dbReference>
<keyword evidence="1" id="KW-0805">Transcription regulation</keyword>
<keyword evidence="6" id="KW-1185">Reference proteome</keyword>
<keyword evidence="3" id="KW-0804">Transcription</keyword>
<proteinExistence type="predicted"/>
<dbReference type="AlphaFoldDB" id="A0A923SQN2"/>
<feature type="domain" description="HTH marR-type" evidence="4">
    <location>
        <begin position="4"/>
        <end position="137"/>
    </location>
</feature>
<accession>A0A923SQN2</accession>
<name>A0A923SQN2_9FIRM</name>
<evidence type="ECO:0000256" key="3">
    <source>
        <dbReference type="ARBA" id="ARBA00023163"/>
    </source>
</evidence>
<evidence type="ECO:0000313" key="6">
    <source>
        <dbReference type="Proteomes" id="UP000602647"/>
    </source>
</evidence>
<evidence type="ECO:0000256" key="1">
    <source>
        <dbReference type="ARBA" id="ARBA00023015"/>
    </source>
</evidence>
<dbReference type="PROSITE" id="PS50995">
    <property type="entry name" value="HTH_MARR_2"/>
    <property type="match status" value="1"/>
</dbReference>
<organism evidence="5 6">
    <name type="scientific">Zhenpiania hominis</name>
    <dbReference type="NCBI Taxonomy" id="2763644"/>
    <lineage>
        <taxon>Bacteria</taxon>
        <taxon>Bacillati</taxon>
        <taxon>Bacillota</taxon>
        <taxon>Clostridia</taxon>
        <taxon>Peptostreptococcales</taxon>
        <taxon>Anaerovoracaceae</taxon>
        <taxon>Zhenpiania</taxon>
    </lineage>
</organism>
<sequence>MRNNTELWLGIRRVLKLYDQMLREVCEEYHLTAVEAEIISFLQHNPNRDTAADITELRMLNKSSVSKAVEALIQKGILQRVPDKEDRRKIHLKLCAQAAPVLAKVGMIQERFWEVIFQGFSEEERLQYTRFSRRIFENAAQEKERGER</sequence>
<dbReference type="Proteomes" id="UP000602647">
    <property type="component" value="Unassembled WGS sequence"/>
</dbReference>
<dbReference type="InterPro" id="IPR000835">
    <property type="entry name" value="HTH_MarR-typ"/>
</dbReference>
<keyword evidence="2" id="KW-0238">DNA-binding</keyword>
<dbReference type="PANTHER" id="PTHR42756:SF1">
    <property type="entry name" value="TRANSCRIPTIONAL REPRESSOR OF EMRAB OPERON"/>
    <property type="match status" value="1"/>
</dbReference>
<comment type="caution">
    <text evidence="5">The sequence shown here is derived from an EMBL/GenBank/DDBJ whole genome shotgun (WGS) entry which is preliminary data.</text>
</comment>
<dbReference type="InterPro" id="IPR036390">
    <property type="entry name" value="WH_DNA-bd_sf"/>
</dbReference>
<dbReference type="SUPFAM" id="SSF46785">
    <property type="entry name" value="Winged helix' DNA-binding domain"/>
    <property type="match status" value="1"/>
</dbReference>
<evidence type="ECO:0000259" key="4">
    <source>
        <dbReference type="PROSITE" id="PS50995"/>
    </source>
</evidence>
<evidence type="ECO:0000313" key="5">
    <source>
        <dbReference type="EMBL" id="MBC6679781.1"/>
    </source>
</evidence>
<protein>
    <submittedName>
        <fullName evidence="5">MarR family transcriptional regulator</fullName>
    </submittedName>
</protein>
<evidence type="ECO:0000256" key="2">
    <source>
        <dbReference type="ARBA" id="ARBA00023125"/>
    </source>
</evidence>
<dbReference type="RefSeq" id="WP_187302882.1">
    <property type="nucleotide sequence ID" value="NZ_JACRYT010000006.1"/>
</dbReference>
<dbReference type="Gene3D" id="1.10.10.10">
    <property type="entry name" value="Winged helix-like DNA-binding domain superfamily/Winged helix DNA-binding domain"/>
    <property type="match status" value="1"/>
</dbReference>
<dbReference type="Pfam" id="PF12802">
    <property type="entry name" value="MarR_2"/>
    <property type="match status" value="1"/>
</dbReference>
<gene>
    <name evidence="5" type="ORF">H9L42_08065</name>
</gene>
<dbReference type="InterPro" id="IPR036388">
    <property type="entry name" value="WH-like_DNA-bd_sf"/>
</dbReference>
<dbReference type="SMART" id="SM00347">
    <property type="entry name" value="HTH_MARR"/>
    <property type="match status" value="1"/>
</dbReference>